<sequence length="904" mass="103047">MDNLKKGSSVTEDQKKLMLEFIKKNQKLISGKFSNEFTQKQSQSLWQELTTLLNSCPGANKDWKAWRKTWQDIRSRTKTKQAKNKTQQEATGGGNFENNPVTPFEAQILDIIKSVSIEGHTNVSESKVEFEYEVPQPRPQHIEIISIHSPEPNIKKDNRAPNIDEQNKISVHFDCRNHIRVIQSMGNGDRLYVCGTNAHNPKDWVINANLTHLSRNIFVHGIGMGIAKCPYDPTDNSTAVWVENGNPGDLPGLYSGTNAEFTKADTVIFRTDLHNLTTGKKEYSFKRTLKYDSKWLDKPNFVGSFDIGDFVLFFFRETAVEYINCGKSVYSRVARVCKKDTGGRNILTQNWVTYLKARLNCSIPGEFPFYFNEIQSIYRVPGDNNKFYGTFTTSTNGLMGSAICSFTLADIQAAFDGKFKEQATSSSAWLPVLSGRVPEPRPGTCVNNTESLPDNVLNFIRSHPLMDSAIMHEYEKPVYFKRDIFFTRLVVDKVRVDIGGAVVDYTVYYAGTNDGRVQKIVEWTNEHQEESSSILLDIFDVTPGESIQIMEISKEHKALYVASDNRVKQVDLVMCNRRYDNCLRCVHDPYCGWDKDSNVCKPYSPGLLQDVSNSTIDVCDSSVIKKKMMVTWGQSLHLGCFLKMPAVLQSQAITWYHYSKEKGRYKIQYKPEKYVETSEHVIISVTEADAGRYDCWMGASLLCSYNVTVDAHRCSPPAKGNDYQKIYSDWCHEFEKYKSAMKTWEKKQTNSELIIALETQLENMEQASKSNCIRICDMEICERNDAPVAVSSFINNKLKTLCTLQDLDFALVLNNKDDEQLEDAVVEKWKNIRDAFSKSLKKKTGDKYKKKYLYHEQLLFLLAILEKAETEESFHSNAEKGSETGENSPQMDSDKGDDNIQIRT</sequence>
<feature type="region of interest" description="Disordered" evidence="17">
    <location>
        <begin position="74"/>
        <end position="100"/>
    </location>
</feature>
<evidence type="ECO:0000256" key="3">
    <source>
        <dbReference type="ARBA" id="ARBA00011764"/>
    </source>
</evidence>
<accession>A0A9N9MIX8</accession>
<dbReference type="GO" id="GO:0030215">
    <property type="term" value="F:semaphorin receptor binding"/>
    <property type="evidence" value="ECO:0007669"/>
    <property type="project" value="InterPro"/>
</dbReference>
<dbReference type="SUPFAM" id="SSF103575">
    <property type="entry name" value="Plexin repeat"/>
    <property type="match status" value="1"/>
</dbReference>
<keyword evidence="14" id="KW-0393">Immunoglobulin domain</keyword>
<dbReference type="SUPFAM" id="SSF101912">
    <property type="entry name" value="Sema domain"/>
    <property type="match status" value="1"/>
</dbReference>
<keyword evidence="13" id="KW-0325">Glycoprotein</keyword>
<dbReference type="AlphaFoldDB" id="A0A9N9MIX8"/>
<keyword evidence="20" id="KW-1185">Reference proteome</keyword>
<comment type="similarity">
    <text evidence="2">Belongs to the semaphorin family.</text>
</comment>
<evidence type="ECO:0000256" key="17">
    <source>
        <dbReference type="SAM" id="MobiDB-lite"/>
    </source>
</evidence>
<keyword evidence="8" id="KW-0221">Differentiation</keyword>
<dbReference type="CDD" id="cd11238">
    <property type="entry name" value="Sema_2A"/>
    <property type="match status" value="1"/>
</dbReference>
<dbReference type="PANTHER" id="PTHR11036:SF90">
    <property type="entry name" value="SEMAPHORIN 2B, ISOFORM D-RELATED"/>
    <property type="match status" value="1"/>
</dbReference>
<evidence type="ECO:0000256" key="7">
    <source>
        <dbReference type="ARBA" id="ARBA00022729"/>
    </source>
</evidence>
<keyword evidence="11" id="KW-1015">Disulfide bond</keyword>
<dbReference type="InterPro" id="IPR015943">
    <property type="entry name" value="WD40/YVTN_repeat-like_dom_sf"/>
</dbReference>
<dbReference type="Gene3D" id="2.130.10.10">
    <property type="entry name" value="YVTN repeat-like/Quinoprotein amine dehydrogenase"/>
    <property type="match status" value="1"/>
</dbReference>
<feature type="compositionally biased region" description="Basic and acidic residues" evidence="17">
    <location>
        <begin position="873"/>
        <end position="883"/>
    </location>
</feature>
<evidence type="ECO:0000256" key="8">
    <source>
        <dbReference type="ARBA" id="ARBA00022782"/>
    </source>
</evidence>
<dbReference type="InterPro" id="IPR027231">
    <property type="entry name" value="Semaphorin"/>
</dbReference>
<dbReference type="InterPro" id="IPR006578">
    <property type="entry name" value="MADF-dom"/>
</dbReference>
<dbReference type="Gene3D" id="2.60.40.10">
    <property type="entry name" value="Immunoglobulins"/>
    <property type="match status" value="1"/>
</dbReference>
<dbReference type="GO" id="GO:0045499">
    <property type="term" value="F:chemorepellent activity"/>
    <property type="evidence" value="ECO:0007669"/>
    <property type="project" value="TreeGrafter"/>
</dbReference>
<dbReference type="Pfam" id="PF01403">
    <property type="entry name" value="Sema"/>
    <property type="match status" value="1"/>
</dbReference>
<comment type="function">
    <text evidence="15">Involved in transvection phenomena (= synapsis-dependent gene expression), where the synaptic pairing of chromosomes carrying genes with which zeste interacts influences the expression of these genes. Zeste binds to DNA and stimulates transcription from a nearby promoter.</text>
</comment>
<keyword evidence="6" id="KW-0964">Secreted</keyword>
<dbReference type="InterPro" id="IPR013783">
    <property type="entry name" value="Ig-like_fold"/>
</dbReference>
<evidence type="ECO:0000256" key="14">
    <source>
        <dbReference type="ARBA" id="ARBA00023319"/>
    </source>
</evidence>
<name>A0A9N9MIX8_9CUCU</name>
<keyword evidence="12" id="KW-0804">Transcription</keyword>
<dbReference type="SUPFAM" id="SSF48726">
    <property type="entry name" value="Immunoglobulin"/>
    <property type="match status" value="1"/>
</dbReference>
<evidence type="ECO:0000256" key="12">
    <source>
        <dbReference type="ARBA" id="ARBA00023163"/>
    </source>
</evidence>
<protein>
    <recommendedName>
        <fullName evidence="4">Regulatory protein zeste</fullName>
    </recommendedName>
    <alternativeName>
        <fullName evidence="16">Semaphorin-2A</fullName>
    </alternativeName>
</protein>
<evidence type="ECO:0000256" key="11">
    <source>
        <dbReference type="ARBA" id="ARBA00023157"/>
    </source>
</evidence>
<dbReference type="EMBL" id="OU892278">
    <property type="protein sequence ID" value="CAG9764633.1"/>
    <property type="molecule type" value="Genomic_DNA"/>
</dbReference>
<evidence type="ECO:0000256" key="13">
    <source>
        <dbReference type="ARBA" id="ARBA00023180"/>
    </source>
</evidence>
<dbReference type="InterPro" id="IPR036179">
    <property type="entry name" value="Ig-like_dom_sf"/>
</dbReference>
<dbReference type="InterPro" id="IPR036352">
    <property type="entry name" value="Semap_dom_sf"/>
</dbReference>
<feature type="region of interest" description="Disordered" evidence="17">
    <location>
        <begin position="873"/>
        <end position="904"/>
    </location>
</feature>
<dbReference type="FunFam" id="2.130.10.10:FF:000369">
    <property type="entry name" value="semaphorin-2A isoform X1"/>
    <property type="match status" value="1"/>
</dbReference>
<evidence type="ECO:0000256" key="2">
    <source>
        <dbReference type="ARBA" id="ARBA00009492"/>
    </source>
</evidence>
<evidence type="ECO:0000256" key="4">
    <source>
        <dbReference type="ARBA" id="ARBA00016807"/>
    </source>
</evidence>
<organism evidence="19 20">
    <name type="scientific">Ceutorhynchus assimilis</name>
    <name type="common">cabbage seed weevil</name>
    <dbReference type="NCBI Taxonomy" id="467358"/>
    <lineage>
        <taxon>Eukaryota</taxon>
        <taxon>Metazoa</taxon>
        <taxon>Ecdysozoa</taxon>
        <taxon>Arthropoda</taxon>
        <taxon>Hexapoda</taxon>
        <taxon>Insecta</taxon>
        <taxon>Pterygota</taxon>
        <taxon>Neoptera</taxon>
        <taxon>Endopterygota</taxon>
        <taxon>Coleoptera</taxon>
        <taxon>Polyphaga</taxon>
        <taxon>Cucujiformia</taxon>
        <taxon>Curculionidae</taxon>
        <taxon>Ceutorhynchinae</taxon>
        <taxon>Ceutorhynchus</taxon>
    </lineage>
</organism>
<dbReference type="InterPro" id="IPR028002">
    <property type="entry name" value="Myb_DNA-bind_5"/>
</dbReference>
<feature type="domain" description="Sema" evidence="18">
    <location>
        <begin position="130"/>
        <end position="556"/>
    </location>
</feature>
<evidence type="ECO:0000256" key="9">
    <source>
        <dbReference type="ARBA" id="ARBA00022902"/>
    </source>
</evidence>
<dbReference type="OrthoDB" id="9988752at2759"/>
<keyword evidence="10" id="KW-0805">Transcription regulation</keyword>
<reference evidence="19" key="1">
    <citation type="submission" date="2022-01" db="EMBL/GenBank/DDBJ databases">
        <authorList>
            <person name="King R."/>
        </authorList>
    </citation>
    <scope>NUCLEOTIDE SEQUENCE</scope>
</reference>
<dbReference type="GO" id="GO:0007411">
    <property type="term" value="P:axon guidance"/>
    <property type="evidence" value="ECO:0007669"/>
    <property type="project" value="TreeGrafter"/>
</dbReference>
<dbReference type="Gene3D" id="3.30.1680.10">
    <property type="entry name" value="ligand-binding face of the semaphorins, domain 2"/>
    <property type="match status" value="1"/>
</dbReference>
<evidence type="ECO:0000256" key="1">
    <source>
        <dbReference type="ARBA" id="ARBA00004613"/>
    </source>
</evidence>
<evidence type="ECO:0000259" key="18">
    <source>
        <dbReference type="SMART" id="SM00630"/>
    </source>
</evidence>
<keyword evidence="9" id="KW-0524">Neurogenesis</keyword>
<evidence type="ECO:0000256" key="15">
    <source>
        <dbReference type="ARBA" id="ARBA00025466"/>
    </source>
</evidence>
<dbReference type="GO" id="GO:0005576">
    <property type="term" value="C:extracellular region"/>
    <property type="evidence" value="ECO:0007669"/>
    <property type="project" value="UniProtKB-SubCell"/>
</dbReference>
<evidence type="ECO:0000256" key="16">
    <source>
        <dbReference type="ARBA" id="ARBA00074148"/>
    </source>
</evidence>
<dbReference type="SMART" id="SM00630">
    <property type="entry name" value="Sema"/>
    <property type="match status" value="1"/>
</dbReference>
<dbReference type="GO" id="GO:0071526">
    <property type="term" value="P:semaphorin-plexin signaling pathway"/>
    <property type="evidence" value="ECO:0007669"/>
    <property type="project" value="TreeGrafter"/>
</dbReference>
<proteinExistence type="inferred from homology"/>
<dbReference type="InterPro" id="IPR001627">
    <property type="entry name" value="Semap_dom"/>
</dbReference>
<dbReference type="GO" id="GO:0005886">
    <property type="term" value="C:plasma membrane"/>
    <property type="evidence" value="ECO:0007669"/>
    <property type="project" value="TreeGrafter"/>
</dbReference>
<evidence type="ECO:0000313" key="20">
    <source>
        <dbReference type="Proteomes" id="UP001152799"/>
    </source>
</evidence>
<dbReference type="Pfam" id="PF13873">
    <property type="entry name" value="Myb_DNA-bind_5"/>
    <property type="match status" value="1"/>
</dbReference>
<evidence type="ECO:0000256" key="6">
    <source>
        <dbReference type="ARBA" id="ARBA00022525"/>
    </source>
</evidence>
<evidence type="ECO:0000313" key="19">
    <source>
        <dbReference type="EMBL" id="CAG9764633.1"/>
    </source>
</evidence>
<comment type="subcellular location">
    <subcellularLocation>
        <location evidence="1">Secreted</location>
    </subcellularLocation>
</comment>
<feature type="compositionally biased region" description="Basic and acidic residues" evidence="17">
    <location>
        <begin position="892"/>
        <end position="904"/>
    </location>
</feature>
<gene>
    <name evidence="19" type="ORF">CEUTPL_LOCUS5267</name>
</gene>
<dbReference type="Proteomes" id="UP001152799">
    <property type="component" value="Chromosome 2"/>
</dbReference>
<dbReference type="GO" id="GO:0030335">
    <property type="term" value="P:positive regulation of cell migration"/>
    <property type="evidence" value="ECO:0007669"/>
    <property type="project" value="TreeGrafter"/>
</dbReference>
<keyword evidence="5" id="KW-0217">Developmental protein</keyword>
<evidence type="ECO:0000256" key="10">
    <source>
        <dbReference type="ARBA" id="ARBA00023015"/>
    </source>
</evidence>
<dbReference type="PANTHER" id="PTHR11036">
    <property type="entry name" value="SEMAPHORIN"/>
    <property type="match status" value="1"/>
</dbReference>
<comment type="subunit">
    <text evidence="3">Self-associates forming complexes of several hundred monomers.</text>
</comment>
<keyword evidence="7" id="KW-0732">Signal</keyword>
<dbReference type="Pfam" id="PF10545">
    <property type="entry name" value="MADF_DNA_bdg"/>
    <property type="match status" value="1"/>
</dbReference>
<evidence type="ECO:0000256" key="5">
    <source>
        <dbReference type="ARBA" id="ARBA00022473"/>
    </source>
</evidence>